<evidence type="ECO:0000256" key="4">
    <source>
        <dbReference type="ARBA" id="ARBA00012155"/>
    </source>
</evidence>
<name>A0A2N5SMS0_9BASI</name>
<comment type="pathway">
    <text evidence="2">tRNA modification; wybutosine-tRNA(Phe) biosynthesis.</text>
</comment>
<evidence type="ECO:0000256" key="9">
    <source>
        <dbReference type="ARBA" id="ARBA00022691"/>
    </source>
</evidence>
<dbReference type="Pfam" id="PF13621">
    <property type="entry name" value="Cupin_8"/>
    <property type="match status" value="1"/>
</dbReference>
<dbReference type="GO" id="GO:0031591">
    <property type="term" value="P:wybutosine biosynthetic process"/>
    <property type="evidence" value="ECO:0007669"/>
    <property type="project" value="TreeGrafter"/>
</dbReference>
<dbReference type="STRING" id="200324.A0A2N5SMS0"/>
<comment type="caution">
    <text evidence="17">The sequence shown here is derived from an EMBL/GenBank/DDBJ whole genome shotgun (WGS) entry which is preliminary data.</text>
</comment>
<protein>
    <recommendedName>
        <fullName evidence="6">tRNA wybutosine-synthesizing protein 4</fullName>
        <ecNumber evidence="5">2.1.1.290</ecNumber>
        <ecNumber evidence="4">2.3.1.231</ecNumber>
    </recommendedName>
    <alternativeName>
        <fullName evidence="13">Leucine carboxyl methyltransferase 2</fullName>
    </alternativeName>
    <alternativeName>
        <fullName evidence="14">tRNA(Phe) (7-(3-amino-3-(methoxycarbonyl)propyl)wyosine(37)-N)-methoxycarbonyltransferase</fullName>
    </alternativeName>
    <alternativeName>
        <fullName evidence="12">tRNA(Phe) (7-(3-amino-3-carboxypropyl)wyosine(37)-O)-methyltransferase</fullName>
    </alternativeName>
</protein>
<comment type="catalytic activity">
    <reaction evidence="1">
        <text>7-[(3S)-3-amino-3-carboxypropyl]wyosine(37) in tRNA(Phe) + S-adenosyl-L-methionine = 7-[(3S)-(3-amino-3-methoxycarbonyl)propyl]wyosine(37) in tRNA(Phe) + S-adenosyl-L-homocysteine</text>
        <dbReference type="Rhea" id="RHEA:36903"/>
        <dbReference type="Rhea" id="RHEA-COMP:10379"/>
        <dbReference type="Rhea" id="RHEA-COMP:11844"/>
        <dbReference type="ChEBI" id="CHEBI:57856"/>
        <dbReference type="ChEBI" id="CHEBI:59789"/>
        <dbReference type="ChEBI" id="CHEBI:73543"/>
        <dbReference type="ChEBI" id="CHEBI:74275"/>
        <dbReference type="EC" id="2.1.1.290"/>
    </reaction>
</comment>
<dbReference type="SUPFAM" id="SSF51197">
    <property type="entry name" value="Clavaminate synthase-like"/>
    <property type="match status" value="1"/>
</dbReference>
<comment type="catalytic activity">
    <reaction evidence="15">
        <text>7-[(3S)-(3-amino-3-methoxycarbonyl)propyl]wyosine(37) in tRNA(Phe) + S-adenosyl-L-methionine + CO2 = wybutosine(37) in tRNA(Phe) + S-adenosyl-L-homocysteine + 2 H(+)</text>
        <dbReference type="Rhea" id="RHEA:37119"/>
        <dbReference type="Rhea" id="RHEA-COMP:11844"/>
        <dbReference type="Rhea" id="RHEA-COMP:11847"/>
        <dbReference type="ChEBI" id="CHEBI:15378"/>
        <dbReference type="ChEBI" id="CHEBI:16526"/>
        <dbReference type="ChEBI" id="CHEBI:57856"/>
        <dbReference type="ChEBI" id="CHEBI:59789"/>
        <dbReference type="ChEBI" id="CHEBI:73544"/>
        <dbReference type="ChEBI" id="CHEBI:74275"/>
        <dbReference type="EC" id="2.3.1.231"/>
    </reaction>
</comment>
<dbReference type="UniPathway" id="UPA00375"/>
<dbReference type="SUPFAM" id="SSF117281">
    <property type="entry name" value="Kelch motif"/>
    <property type="match status" value="1"/>
</dbReference>
<evidence type="ECO:0000256" key="13">
    <source>
        <dbReference type="ARBA" id="ARBA00030231"/>
    </source>
</evidence>
<evidence type="ECO:0000256" key="5">
    <source>
        <dbReference type="ARBA" id="ARBA00012779"/>
    </source>
</evidence>
<dbReference type="InterPro" id="IPR029063">
    <property type="entry name" value="SAM-dependent_MTases_sf"/>
</dbReference>
<dbReference type="Proteomes" id="UP000235388">
    <property type="component" value="Unassembled WGS sequence"/>
</dbReference>
<feature type="domain" description="JmjC" evidence="16">
    <location>
        <begin position="903"/>
        <end position="1052"/>
    </location>
</feature>
<dbReference type="AlphaFoldDB" id="A0A2N5SMS0"/>
<dbReference type="InterPro" id="IPR003347">
    <property type="entry name" value="JmjC_dom"/>
</dbReference>
<evidence type="ECO:0000256" key="15">
    <source>
        <dbReference type="ARBA" id="ARBA00049250"/>
    </source>
</evidence>
<keyword evidence="18" id="KW-1185">Reference proteome</keyword>
<dbReference type="InterPro" id="IPR015915">
    <property type="entry name" value="Kelch-typ_b-propeller"/>
</dbReference>
<evidence type="ECO:0000313" key="18">
    <source>
        <dbReference type="Proteomes" id="UP000235388"/>
    </source>
</evidence>
<organism evidence="17 18">
    <name type="scientific">Puccinia coronata f. sp. avenae</name>
    <dbReference type="NCBI Taxonomy" id="200324"/>
    <lineage>
        <taxon>Eukaryota</taxon>
        <taxon>Fungi</taxon>
        <taxon>Dikarya</taxon>
        <taxon>Basidiomycota</taxon>
        <taxon>Pucciniomycotina</taxon>
        <taxon>Pucciniomycetes</taxon>
        <taxon>Pucciniales</taxon>
        <taxon>Pucciniaceae</taxon>
        <taxon>Puccinia</taxon>
    </lineage>
</organism>
<evidence type="ECO:0000259" key="16">
    <source>
        <dbReference type="PROSITE" id="PS51184"/>
    </source>
</evidence>
<sequence>MAEQPQNGTHFRTLDKRTHSGVSPTVLVIGTNDSSILSKRSAERLGYFTRPQFLKHFINKPQRRTSLINIGYTIRTLAIDLIIKRFLENQPPPSKPVVIVNLGCGYDPGFFKLAGHLSDRFTHYIDVDYPELIAKKFQLIAQSEELKTILPSFTSSNVGHSVPLPNSNASYTLLGCDLCDSQQFIQNIMGLIDGKNDAHILFISEVSTVYMPINKSDELIQNLSLSFPNAIWSCLEQVLSPTPTAFSDTMLKHFQKLRTPIRGTLAYPTLSDQLKRLASCWNKIEMSTMHDIWKAFDQHPATRAEKEKLLRLEEFDEWEELDLFLSHYVVAIAYSKPGLWETPPLAINMSLPPLQDRSQDLSRLLSSHPPAKPGLPWNYAAVDSPIHRRGHTSTALPNGQLLIFGGFGLPNSIKVPGQNQKALLTHSRLSHPIILDVSRDPSIQTVQLPIDPSTPSARLHHSSSLFVQDDQTSCVFLFGGRSSPRVPLADAYIFHCTKHAWTAVSPSGAEHSWPSPRFRHSALSVRIKHSTYVLIHGGIGLEGVILDDAWLFDPNQSCWIRLIGMDKLIGPRHSHQMYYDSRAGELYFFGGITTVCDQEGTSRIGNNVKLALAFGKDLGLEIRSDWPELVDLKLNGALVQRYSHQIAVWDEQHNTLIMSGGISENGVITTEHQYVLLNMKSRECHLLQLPRQKAQTMIGHQISVINLPQKGDSCRSALKAALVIGGGATCFSFGSSFDTLAEILSDSDLSLAERTDSSEKNENGFNLNACATLDHSSEDTWDQVEEVPRIGKLTSQSWMDAISASKPVVFNTRGEIGECIELWTPEYLKTKCGEKKCSVHLSHPQASTTLKWHDKNFKYETMSFHELIDRTTGAQPCPLEKRDQVVYLRSLSHSPKQASNFHTDFPEISNDFKIPQPVNDYITPRDAFFSSVLRISGADMGLWAHYDTYDNILVQVQGEKKVRLWHPREIVNLYIDGSSSHIPSLDSPDLERFPLYRKSHPVVCILKPGDTLFIPAHWIHAVQTLAPSISVNTFFRTERLEPFYEPGKKDVWGNLDLAPYHHLHHRLFSQLSSIPPHPPPDQHAPLPSLQATGFNHLPLQQRQFYLKKIAIDLIRYADQLTDSS</sequence>
<evidence type="ECO:0000256" key="6">
    <source>
        <dbReference type="ARBA" id="ARBA00018045"/>
    </source>
</evidence>
<reference evidence="17 18" key="1">
    <citation type="submission" date="2017-11" db="EMBL/GenBank/DDBJ databases">
        <title>De novo assembly and phasing of dikaryotic genomes from two isolates of Puccinia coronata f. sp. avenae, the causal agent of oat crown rust.</title>
        <authorList>
            <person name="Miller M.E."/>
            <person name="Zhang Y."/>
            <person name="Omidvar V."/>
            <person name="Sperschneider J."/>
            <person name="Schwessinger B."/>
            <person name="Raley C."/>
            <person name="Palmer J.M."/>
            <person name="Garnica D."/>
            <person name="Upadhyaya N."/>
            <person name="Rathjen J."/>
            <person name="Taylor J.M."/>
            <person name="Park R.F."/>
            <person name="Dodds P.N."/>
            <person name="Hirsch C.D."/>
            <person name="Kianian S.F."/>
            <person name="Figueroa M."/>
        </authorList>
    </citation>
    <scope>NUCLEOTIDE SEQUENCE [LARGE SCALE GENOMIC DNA]</scope>
    <source>
        <strain evidence="17">12NC29</strain>
    </source>
</reference>
<evidence type="ECO:0000256" key="7">
    <source>
        <dbReference type="ARBA" id="ARBA00022603"/>
    </source>
</evidence>
<keyword evidence="7" id="KW-0489">Methyltransferase</keyword>
<dbReference type="PANTHER" id="PTHR46529:SF1">
    <property type="entry name" value="TRNA WYBUTOSINE-SYNTHESIZING PROTEIN 4"/>
    <property type="match status" value="1"/>
</dbReference>
<dbReference type="SMART" id="SM00558">
    <property type="entry name" value="JmjC"/>
    <property type="match status" value="1"/>
</dbReference>
<dbReference type="GO" id="GO:0030488">
    <property type="term" value="P:tRNA methylation"/>
    <property type="evidence" value="ECO:0007669"/>
    <property type="project" value="TreeGrafter"/>
</dbReference>
<evidence type="ECO:0000313" key="17">
    <source>
        <dbReference type="EMBL" id="PLW14542.1"/>
    </source>
</evidence>
<evidence type="ECO:0000256" key="10">
    <source>
        <dbReference type="ARBA" id="ARBA00022694"/>
    </source>
</evidence>
<evidence type="ECO:0000256" key="12">
    <source>
        <dbReference type="ARBA" id="ARBA00029750"/>
    </source>
</evidence>
<keyword evidence="8" id="KW-0808">Transferase</keyword>
<dbReference type="InterPro" id="IPR041667">
    <property type="entry name" value="Cupin_8"/>
</dbReference>
<proteinExistence type="inferred from homology"/>
<dbReference type="EMBL" id="PGCJ01000919">
    <property type="protein sequence ID" value="PLW14542.1"/>
    <property type="molecule type" value="Genomic_DNA"/>
</dbReference>
<evidence type="ECO:0000256" key="2">
    <source>
        <dbReference type="ARBA" id="ARBA00004797"/>
    </source>
</evidence>
<dbReference type="Gene3D" id="2.120.10.80">
    <property type="entry name" value="Kelch-type beta propeller"/>
    <property type="match status" value="1"/>
</dbReference>
<keyword evidence="9" id="KW-0949">S-adenosyl-L-methionine</keyword>
<dbReference type="PANTHER" id="PTHR46529">
    <property type="entry name" value="TRNA WYBUTOSINE-SYNTHESIZING PROTEIN 4"/>
    <property type="match status" value="1"/>
</dbReference>
<dbReference type="GO" id="GO:0008175">
    <property type="term" value="F:tRNA methyltransferase activity"/>
    <property type="evidence" value="ECO:0007669"/>
    <property type="project" value="TreeGrafter"/>
</dbReference>
<evidence type="ECO:0000256" key="3">
    <source>
        <dbReference type="ARBA" id="ARBA00010703"/>
    </source>
</evidence>
<accession>A0A2N5SMS0</accession>
<evidence type="ECO:0000256" key="11">
    <source>
        <dbReference type="ARBA" id="ARBA00025588"/>
    </source>
</evidence>
<dbReference type="EC" id="2.3.1.231" evidence="4"/>
<dbReference type="OrthoDB" id="203237at2759"/>
<dbReference type="InterPro" id="IPR007213">
    <property type="entry name" value="Ppm1/Ppm2/Tcmp"/>
</dbReference>
<evidence type="ECO:0000256" key="8">
    <source>
        <dbReference type="ARBA" id="ARBA00022679"/>
    </source>
</evidence>
<evidence type="ECO:0000256" key="1">
    <source>
        <dbReference type="ARBA" id="ARBA00001806"/>
    </source>
</evidence>
<dbReference type="EC" id="2.1.1.290" evidence="5"/>
<dbReference type="SUPFAM" id="SSF53335">
    <property type="entry name" value="S-adenosyl-L-methionine-dependent methyltransferases"/>
    <property type="match status" value="1"/>
</dbReference>
<dbReference type="PROSITE" id="PS51184">
    <property type="entry name" value="JMJC"/>
    <property type="match status" value="1"/>
</dbReference>
<comment type="similarity">
    <text evidence="3">Belongs to the methyltransferase superfamily. LCMT family.</text>
</comment>
<dbReference type="Pfam" id="PF04072">
    <property type="entry name" value="LCM"/>
    <property type="match status" value="1"/>
</dbReference>
<keyword evidence="10" id="KW-0819">tRNA processing</keyword>
<dbReference type="Gene3D" id="3.40.50.150">
    <property type="entry name" value="Vaccinia Virus protein VP39"/>
    <property type="match status" value="1"/>
</dbReference>
<dbReference type="Pfam" id="PF13418">
    <property type="entry name" value="Beta-prop_TYW4"/>
    <property type="match status" value="1"/>
</dbReference>
<evidence type="ECO:0000256" key="14">
    <source>
        <dbReference type="ARBA" id="ARBA00030847"/>
    </source>
</evidence>
<gene>
    <name evidence="17" type="ORF">PCANC_12958</name>
</gene>
<comment type="function">
    <text evidence="11">Probable S-adenosyl-L-methionine-dependent methyltransferase that acts as a component of the wybutosine biosynthesis pathway. Wybutosine is a hyper modified guanosine with a tricyclic base found at the 3'-position adjacent to the anticodon of eukaryotic phenylalanine tRNA. May methylate the carboxyl group of leucine residues to form alpha-leucine ester residues.</text>
</comment>
<dbReference type="Gene3D" id="2.60.120.650">
    <property type="entry name" value="Cupin"/>
    <property type="match status" value="1"/>
</dbReference>